<feature type="transmembrane region" description="Helical" evidence="5">
    <location>
        <begin position="584"/>
        <end position="603"/>
    </location>
</feature>
<dbReference type="EMBL" id="KV448199">
    <property type="protein sequence ID" value="OAX40800.1"/>
    <property type="molecule type" value="Genomic_DNA"/>
</dbReference>
<evidence type="ECO:0000256" key="4">
    <source>
        <dbReference type="ARBA" id="ARBA00023136"/>
    </source>
</evidence>
<evidence type="ECO:0000256" key="1">
    <source>
        <dbReference type="ARBA" id="ARBA00004141"/>
    </source>
</evidence>
<feature type="transmembrane region" description="Helical" evidence="5">
    <location>
        <begin position="153"/>
        <end position="172"/>
    </location>
</feature>
<dbReference type="PANTHER" id="PTHR47804:SF3">
    <property type="entry name" value="PROTEIN BRE4"/>
    <property type="match status" value="1"/>
</dbReference>
<dbReference type="InterPro" id="IPR052430">
    <property type="entry name" value="IVT-Associated"/>
</dbReference>
<reference evidence="7 8" key="1">
    <citation type="submission" date="2016-06" db="EMBL/GenBank/DDBJ databases">
        <title>Comparative genomics of the ectomycorrhizal sister species Rhizopogon vinicolor and Rhizopogon vesiculosus (Basidiomycota: Boletales) reveals a divergence of the mating type B locus.</title>
        <authorList>
            <consortium name="DOE Joint Genome Institute"/>
            <person name="Mujic A.B."/>
            <person name="Kuo A."/>
            <person name="Tritt A."/>
            <person name="Lipzen A."/>
            <person name="Chen C."/>
            <person name="Johnson J."/>
            <person name="Sharma A."/>
            <person name="Barry K."/>
            <person name="Grigoriev I.V."/>
            <person name="Spatafora J.W."/>
        </authorList>
    </citation>
    <scope>NUCLEOTIDE SEQUENCE [LARGE SCALE GENOMIC DNA]</scope>
    <source>
        <strain evidence="7 8">AM-OR11-026</strain>
    </source>
</reference>
<feature type="transmembrane region" description="Helical" evidence="5">
    <location>
        <begin position="552"/>
        <end position="572"/>
    </location>
</feature>
<dbReference type="Pfam" id="PF13515">
    <property type="entry name" value="FUSC_2"/>
    <property type="match status" value="1"/>
</dbReference>
<keyword evidence="2 5" id="KW-0812">Transmembrane</keyword>
<dbReference type="AlphaFoldDB" id="A0A1B7N7H9"/>
<dbReference type="STRING" id="1314800.A0A1B7N7H9"/>
<proteinExistence type="predicted"/>
<feature type="transmembrane region" description="Helical" evidence="5">
    <location>
        <begin position="20"/>
        <end position="45"/>
    </location>
</feature>
<keyword evidence="8" id="KW-1185">Reference proteome</keyword>
<feature type="transmembrane region" description="Helical" evidence="5">
    <location>
        <begin position="94"/>
        <end position="113"/>
    </location>
</feature>
<evidence type="ECO:0000256" key="5">
    <source>
        <dbReference type="SAM" id="Phobius"/>
    </source>
</evidence>
<evidence type="ECO:0000256" key="3">
    <source>
        <dbReference type="ARBA" id="ARBA00022989"/>
    </source>
</evidence>
<dbReference type="OrthoDB" id="68611at2759"/>
<keyword evidence="3 5" id="KW-1133">Transmembrane helix</keyword>
<sequence>MSYELHVPHIGRRALARVLSTFLCVLLVTIHPFSQLGGSSAFLLLSLKELVFSVQEDLAQQIEITILNITGALIGIGISTLAKYLAAIPQQGSAISRLIPAVFLVTISFFAGWAKSRLPRLHLSARISCFISIWLLTENIGVSSAVLSDSSCFLWITLTAATVCLFSSVLILRWTSTHLIDEVASTLNILHRCLSICMDHPFIRPSSQQIVDLRDLHVELVHRSVLLNEMYYQAAFELRIGRVGVKFLKPLLGIIEHLRRELSWGMTPRLIQDDRSKTSHSASSPPFEASTIALGRTIQSSFKATENLVIGVYAHTFLRRKSLRVERNAVTVAAINLTTAWRTVQNELRDAIRPASEVYDSPSGSVIPSHLHHQYLFATSLLQMAYDTSHLLQVAQKIAAHHEASPLRFWLPRLSWLWLGVAPRTFIMDEYGAHVTDDVIEADTTLSTEEVKQGMASVDQRDEKMGQEVSCLPDLRQGAPTGPQLSLTSLPQCVLWTLLRFWNHPITLRLRLGTSKIIRNMQHSSHLRHAMKNATGVAILSFPAFLPSNSAGFQWFTWIHGQWMIISYVWVLETITGATWRVGYLRLSGTILGAIYAYITWVICGRNPVGLVIMVTLFDIPVTWLITKSSVPSLGVVASVTLPPVILSQYLTLNSDVSTQDLAWMRASMIALGIVAALMMNSLVFPRHSRVLFLNHTSRTLSFLSQLYLLLGRELFQNIYAFTPYDKRKTLKLELQIRNALHRSLSLLTTMDDELSLVPKPMRHYRAVVLKIQKILDLMTGLRKIREHIPCKETVASVLKERREFISCICLSLFASEHVFRAQQPLPQFLPSARQALETLTSQIEAKARRAIDEDVESFKGISLAYSVAEHEVMGNMVDTVEELLELCRQLFGTSAWLTQTWPEMSLEEGPGMPGEGWFSTLGRG</sequence>
<feature type="transmembrane region" description="Helical" evidence="5">
    <location>
        <begin position="66"/>
        <end position="88"/>
    </location>
</feature>
<dbReference type="FunCoup" id="A0A1B7N7H9">
    <property type="interactions" value="16"/>
</dbReference>
<evidence type="ECO:0000259" key="6">
    <source>
        <dbReference type="Pfam" id="PF13515"/>
    </source>
</evidence>
<evidence type="ECO:0000313" key="7">
    <source>
        <dbReference type="EMBL" id="OAX40800.1"/>
    </source>
</evidence>
<feature type="transmembrane region" description="Helical" evidence="5">
    <location>
        <begin position="663"/>
        <end position="685"/>
    </location>
</feature>
<dbReference type="Proteomes" id="UP000092154">
    <property type="component" value="Unassembled WGS sequence"/>
</dbReference>
<feature type="domain" description="Integral membrane bound transporter" evidence="6">
    <location>
        <begin position="554"/>
        <end position="680"/>
    </location>
</feature>
<gene>
    <name evidence="7" type="ORF">K503DRAFT_768228</name>
</gene>
<evidence type="ECO:0000313" key="8">
    <source>
        <dbReference type="Proteomes" id="UP000092154"/>
    </source>
</evidence>
<evidence type="ECO:0000256" key="2">
    <source>
        <dbReference type="ARBA" id="ARBA00022692"/>
    </source>
</evidence>
<organism evidence="7 8">
    <name type="scientific">Rhizopogon vinicolor AM-OR11-026</name>
    <dbReference type="NCBI Taxonomy" id="1314800"/>
    <lineage>
        <taxon>Eukaryota</taxon>
        <taxon>Fungi</taxon>
        <taxon>Dikarya</taxon>
        <taxon>Basidiomycota</taxon>
        <taxon>Agaricomycotina</taxon>
        <taxon>Agaricomycetes</taxon>
        <taxon>Agaricomycetidae</taxon>
        <taxon>Boletales</taxon>
        <taxon>Suillineae</taxon>
        <taxon>Rhizopogonaceae</taxon>
        <taxon>Rhizopogon</taxon>
    </lineage>
</organism>
<feature type="transmembrane region" description="Helical" evidence="5">
    <location>
        <begin position="125"/>
        <end position="147"/>
    </location>
</feature>
<dbReference type="InParanoid" id="A0A1B7N7H9"/>
<protein>
    <recommendedName>
        <fullName evidence="6">Integral membrane bound transporter domain-containing protein</fullName>
    </recommendedName>
</protein>
<comment type="subcellular location">
    <subcellularLocation>
        <location evidence="1">Membrane</location>
        <topology evidence="1">Multi-pass membrane protein</topology>
    </subcellularLocation>
</comment>
<dbReference type="GO" id="GO:0016020">
    <property type="term" value="C:membrane"/>
    <property type="evidence" value="ECO:0007669"/>
    <property type="project" value="UniProtKB-SubCell"/>
</dbReference>
<feature type="transmembrane region" description="Helical" evidence="5">
    <location>
        <begin position="634"/>
        <end position="651"/>
    </location>
</feature>
<keyword evidence="4 5" id="KW-0472">Membrane</keyword>
<name>A0A1B7N7H9_9AGAM</name>
<dbReference type="PANTHER" id="PTHR47804">
    <property type="entry name" value="60S RIBOSOMAL PROTEIN L19"/>
    <property type="match status" value="1"/>
</dbReference>
<accession>A0A1B7N7H9</accession>
<dbReference type="InterPro" id="IPR049453">
    <property type="entry name" value="Memb_transporter_dom"/>
</dbReference>
<feature type="transmembrane region" description="Helical" evidence="5">
    <location>
        <begin position="609"/>
        <end position="627"/>
    </location>
</feature>